<evidence type="ECO:0000256" key="9">
    <source>
        <dbReference type="SAM" id="MobiDB-lite"/>
    </source>
</evidence>
<dbReference type="InterPro" id="IPR031127">
    <property type="entry name" value="E3_UB_ligase_RBR"/>
</dbReference>
<keyword evidence="7" id="KW-0833">Ubl conjugation pathway</keyword>
<dbReference type="Proteomes" id="UP001562354">
    <property type="component" value="Unassembled WGS sequence"/>
</dbReference>
<evidence type="ECO:0000256" key="8">
    <source>
        <dbReference type="ARBA" id="ARBA00022833"/>
    </source>
</evidence>
<dbReference type="GeneID" id="95974739"/>
<dbReference type="InterPro" id="IPR044066">
    <property type="entry name" value="TRIAD_supradom"/>
</dbReference>
<keyword evidence="5" id="KW-0677">Repeat</keyword>
<dbReference type="RefSeq" id="XP_069203642.1">
    <property type="nucleotide sequence ID" value="XM_069347889.1"/>
</dbReference>
<dbReference type="PROSITE" id="PS51873">
    <property type="entry name" value="TRIAD"/>
    <property type="match status" value="1"/>
</dbReference>
<dbReference type="Gene3D" id="1.20.120.1750">
    <property type="match status" value="1"/>
</dbReference>
<dbReference type="Pfam" id="PF01485">
    <property type="entry name" value="IBR"/>
    <property type="match status" value="1"/>
</dbReference>
<keyword evidence="4" id="KW-0479">Metal-binding</keyword>
<accession>A0ABR3PMW7</accession>
<dbReference type="CDD" id="cd22584">
    <property type="entry name" value="Rcat_RBR_unk"/>
    <property type="match status" value="1"/>
</dbReference>
<evidence type="ECO:0000256" key="6">
    <source>
        <dbReference type="ARBA" id="ARBA00022771"/>
    </source>
</evidence>
<dbReference type="CDD" id="cd20335">
    <property type="entry name" value="BRcat_RBR"/>
    <property type="match status" value="1"/>
</dbReference>
<proteinExistence type="predicted"/>
<dbReference type="InterPro" id="IPR002867">
    <property type="entry name" value="IBR_dom"/>
</dbReference>
<protein>
    <recommendedName>
        <fullName evidence="2">RBR-type E3 ubiquitin transferase</fullName>
        <ecNumber evidence="2">2.3.2.31</ecNumber>
    </recommendedName>
</protein>
<comment type="caution">
    <text evidence="11">The sequence shown here is derived from an EMBL/GenBank/DDBJ whole genome shotgun (WGS) entry which is preliminary data.</text>
</comment>
<evidence type="ECO:0000256" key="3">
    <source>
        <dbReference type="ARBA" id="ARBA00022679"/>
    </source>
</evidence>
<keyword evidence="12" id="KW-1185">Reference proteome</keyword>
<name>A0ABR3PMW7_9PEZI</name>
<dbReference type="SUPFAM" id="SSF57850">
    <property type="entry name" value="RING/U-box"/>
    <property type="match status" value="2"/>
</dbReference>
<evidence type="ECO:0000256" key="5">
    <source>
        <dbReference type="ARBA" id="ARBA00022737"/>
    </source>
</evidence>
<feature type="compositionally biased region" description="Basic and acidic residues" evidence="9">
    <location>
        <begin position="439"/>
        <end position="448"/>
    </location>
</feature>
<dbReference type="EC" id="2.3.2.31" evidence="2"/>
<evidence type="ECO:0000256" key="1">
    <source>
        <dbReference type="ARBA" id="ARBA00001798"/>
    </source>
</evidence>
<comment type="catalytic activity">
    <reaction evidence="1">
        <text>[E2 ubiquitin-conjugating enzyme]-S-ubiquitinyl-L-cysteine + [acceptor protein]-L-lysine = [E2 ubiquitin-conjugating enzyme]-L-cysteine + [acceptor protein]-N(6)-ubiquitinyl-L-lysine.</text>
        <dbReference type="EC" id="2.3.2.31"/>
    </reaction>
</comment>
<sequence length="542" mass="61013">MDWQHPFVGFEDAALIAQLQREDVEALMHVTTGKQREGDLTDAELALQLCLEDLEIFDLNHADHQMACSLGTAIISDCSIIAEALEQEAQVTRDRELAMRLQGTDDSGVGIDGGSDPCHPSDTDGLDEVARAKVQARCFADLYGLRNPLWSVGSKPKAESSKWAASRKPDHLHDTSACVACSEDKPWFDTVVVPCGDVYCCDCLTSLLEASMTDESLYPPRCCRQVIPFPQVKVFLSPAVMGAFAEKSEELDTRNRVYCFARSCSAFIPPRNIAHDVATCPSCSRSTCVICKNAEHLGDCPEDVALNELVEKANEEGWQRCYSCRRMVELEIGCNHITCICRAEFCYVCGAQWKTCNCEQWEERRLMARAERIALRGDNQNRRLHQPAVGPRHEEAALLEHPGLNDWIAIADVAPDVGDVGQAVVPANHADQGPEEVNNDDRYENHRDDDEEEVPPAADDYVPLRRPPALLLPPRGLDPRSRRTIEQIAQNLRDNHECDHERWKWVRGPHVCEECHHRLPRYIFECRQCELQACNRCKKNRL</sequence>
<evidence type="ECO:0000313" key="11">
    <source>
        <dbReference type="EMBL" id="KAL1310793.1"/>
    </source>
</evidence>
<evidence type="ECO:0000256" key="4">
    <source>
        <dbReference type="ARBA" id="ARBA00022723"/>
    </source>
</evidence>
<evidence type="ECO:0000259" key="10">
    <source>
        <dbReference type="PROSITE" id="PS51873"/>
    </source>
</evidence>
<evidence type="ECO:0000256" key="7">
    <source>
        <dbReference type="ARBA" id="ARBA00022786"/>
    </source>
</evidence>
<feature type="domain" description="RING-type" evidence="10">
    <location>
        <begin position="174"/>
        <end position="362"/>
    </location>
</feature>
<dbReference type="EMBL" id="JBFMKM010000003">
    <property type="protein sequence ID" value="KAL1310793.1"/>
    <property type="molecule type" value="Genomic_DNA"/>
</dbReference>
<keyword evidence="3" id="KW-0808">Transferase</keyword>
<keyword evidence="6" id="KW-0863">Zinc-finger</keyword>
<evidence type="ECO:0000256" key="2">
    <source>
        <dbReference type="ARBA" id="ARBA00012251"/>
    </source>
</evidence>
<dbReference type="PANTHER" id="PTHR11685">
    <property type="entry name" value="RBR FAMILY RING FINGER AND IBR DOMAIN-CONTAINING"/>
    <property type="match status" value="1"/>
</dbReference>
<gene>
    <name evidence="11" type="ORF">AAFC00_001036</name>
</gene>
<evidence type="ECO:0000313" key="12">
    <source>
        <dbReference type="Proteomes" id="UP001562354"/>
    </source>
</evidence>
<reference evidence="11 12" key="1">
    <citation type="submission" date="2024-07" db="EMBL/GenBank/DDBJ databases">
        <title>Draft sequence of the Neodothiora populina.</title>
        <authorList>
            <person name="Drown D.D."/>
            <person name="Schuette U.S."/>
            <person name="Buechlein A.B."/>
            <person name="Rusch D.R."/>
            <person name="Winton L.W."/>
            <person name="Adams G.A."/>
        </authorList>
    </citation>
    <scope>NUCLEOTIDE SEQUENCE [LARGE SCALE GENOMIC DNA]</scope>
    <source>
        <strain evidence="11 12">CPC 39397</strain>
    </source>
</reference>
<organism evidence="11 12">
    <name type="scientific">Neodothiora populina</name>
    <dbReference type="NCBI Taxonomy" id="2781224"/>
    <lineage>
        <taxon>Eukaryota</taxon>
        <taxon>Fungi</taxon>
        <taxon>Dikarya</taxon>
        <taxon>Ascomycota</taxon>
        <taxon>Pezizomycotina</taxon>
        <taxon>Dothideomycetes</taxon>
        <taxon>Dothideomycetidae</taxon>
        <taxon>Dothideales</taxon>
        <taxon>Dothioraceae</taxon>
        <taxon>Neodothiora</taxon>
    </lineage>
</organism>
<feature type="region of interest" description="Disordered" evidence="9">
    <location>
        <begin position="426"/>
        <end position="478"/>
    </location>
</feature>
<keyword evidence="8" id="KW-0862">Zinc</keyword>